<dbReference type="InterPro" id="IPR011712">
    <property type="entry name" value="Sig_transdc_His_kin_sub3_dim/P"/>
</dbReference>
<dbReference type="PANTHER" id="PTHR24421:SF10">
    <property type="entry name" value="NITRATE_NITRITE SENSOR PROTEIN NARQ"/>
    <property type="match status" value="1"/>
</dbReference>
<keyword evidence="7" id="KW-0067">ATP-binding</keyword>
<keyword evidence="3" id="KW-0597">Phosphoprotein</keyword>
<feature type="domain" description="Histidine kinase/HSP90-like ATPase" evidence="11">
    <location>
        <begin position="534"/>
        <end position="617"/>
    </location>
</feature>
<evidence type="ECO:0000256" key="6">
    <source>
        <dbReference type="ARBA" id="ARBA00022777"/>
    </source>
</evidence>
<dbReference type="InterPro" id="IPR036890">
    <property type="entry name" value="HATPase_C_sf"/>
</dbReference>
<feature type="transmembrane region" description="Helical" evidence="10">
    <location>
        <begin position="215"/>
        <end position="237"/>
    </location>
</feature>
<dbReference type="EC" id="2.7.13.3" evidence="2"/>
<accession>A0ABY4FSK1</accession>
<keyword evidence="10" id="KW-1133">Transmembrane helix</keyword>
<proteinExistence type="predicted"/>
<dbReference type="RefSeq" id="WP_244684204.1">
    <property type="nucleotide sequence ID" value="NZ_CP095043.1"/>
</dbReference>
<dbReference type="Gene3D" id="1.20.5.1930">
    <property type="match status" value="1"/>
</dbReference>
<evidence type="ECO:0000313" key="14">
    <source>
        <dbReference type="Proteomes" id="UP000831775"/>
    </source>
</evidence>
<feature type="transmembrane region" description="Helical" evidence="10">
    <location>
        <begin position="32"/>
        <end position="53"/>
    </location>
</feature>
<name>A0ABY4FSK1_9MICO</name>
<dbReference type="SUPFAM" id="SSF55874">
    <property type="entry name" value="ATPase domain of HSP90 chaperone/DNA topoisomerase II/histidine kinase"/>
    <property type="match status" value="1"/>
</dbReference>
<gene>
    <name evidence="13" type="ORF">MUN76_09460</name>
</gene>
<evidence type="ECO:0000259" key="12">
    <source>
        <dbReference type="Pfam" id="PF07730"/>
    </source>
</evidence>
<feature type="transmembrane region" description="Helical" evidence="10">
    <location>
        <begin position="249"/>
        <end position="268"/>
    </location>
</feature>
<evidence type="ECO:0000313" key="13">
    <source>
        <dbReference type="EMBL" id="UOQ59285.1"/>
    </source>
</evidence>
<feature type="transmembrane region" description="Helical" evidence="10">
    <location>
        <begin position="65"/>
        <end position="87"/>
    </location>
</feature>
<feature type="domain" description="Signal transduction histidine kinase subgroup 3 dimerisation and phosphoacceptor" evidence="12">
    <location>
        <begin position="405"/>
        <end position="438"/>
    </location>
</feature>
<comment type="catalytic activity">
    <reaction evidence="1">
        <text>ATP + protein L-histidine = ADP + protein N-phospho-L-histidine.</text>
        <dbReference type="EC" id="2.7.13.3"/>
    </reaction>
</comment>
<keyword evidence="10" id="KW-0812">Transmembrane</keyword>
<feature type="transmembrane region" description="Helical" evidence="10">
    <location>
        <begin position="183"/>
        <end position="203"/>
    </location>
</feature>
<dbReference type="Pfam" id="PF02518">
    <property type="entry name" value="HATPase_c"/>
    <property type="match status" value="1"/>
</dbReference>
<evidence type="ECO:0000256" key="4">
    <source>
        <dbReference type="ARBA" id="ARBA00022679"/>
    </source>
</evidence>
<evidence type="ECO:0000256" key="1">
    <source>
        <dbReference type="ARBA" id="ARBA00000085"/>
    </source>
</evidence>
<dbReference type="InterPro" id="IPR050482">
    <property type="entry name" value="Sensor_HK_TwoCompSys"/>
</dbReference>
<dbReference type="PANTHER" id="PTHR24421">
    <property type="entry name" value="NITRATE/NITRITE SENSOR PROTEIN NARX-RELATED"/>
    <property type="match status" value="1"/>
</dbReference>
<dbReference type="EMBL" id="CP095043">
    <property type="protein sequence ID" value="UOQ59285.1"/>
    <property type="molecule type" value="Genomic_DNA"/>
</dbReference>
<evidence type="ECO:0000259" key="11">
    <source>
        <dbReference type="Pfam" id="PF02518"/>
    </source>
</evidence>
<dbReference type="Gene3D" id="3.30.565.10">
    <property type="entry name" value="Histidine kinase-like ATPase, C-terminal domain"/>
    <property type="match status" value="1"/>
</dbReference>
<keyword evidence="4" id="KW-0808">Transferase</keyword>
<keyword evidence="6 13" id="KW-0418">Kinase</keyword>
<keyword evidence="10" id="KW-0472">Membrane</keyword>
<dbReference type="Pfam" id="PF07730">
    <property type="entry name" value="HisKA_3"/>
    <property type="match status" value="1"/>
</dbReference>
<keyword evidence="8" id="KW-0902">Two-component regulatory system</keyword>
<evidence type="ECO:0000256" key="8">
    <source>
        <dbReference type="ARBA" id="ARBA00023012"/>
    </source>
</evidence>
<evidence type="ECO:0000256" key="9">
    <source>
        <dbReference type="SAM" id="MobiDB-lite"/>
    </source>
</evidence>
<evidence type="ECO:0000256" key="10">
    <source>
        <dbReference type="SAM" id="Phobius"/>
    </source>
</evidence>
<feature type="transmembrane region" description="Helical" evidence="10">
    <location>
        <begin position="94"/>
        <end position="115"/>
    </location>
</feature>
<evidence type="ECO:0000256" key="3">
    <source>
        <dbReference type="ARBA" id="ARBA00022553"/>
    </source>
</evidence>
<keyword evidence="5" id="KW-0547">Nucleotide-binding</keyword>
<keyword evidence="14" id="KW-1185">Reference proteome</keyword>
<organism evidence="13 14">
    <name type="scientific">Leucobacter rhizosphaerae</name>
    <dbReference type="NCBI Taxonomy" id="2932245"/>
    <lineage>
        <taxon>Bacteria</taxon>
        <taxon>Bacillati</taxon>
        <taxon>Actinomycetota</taxon>
        <taxon>Actinomycetes</taxon>
        <taxon>Micrococcales</taxon>
        <taxon>Microbacteriaceae</taxon>
        <taxon>Leucobacter</taxon>
    </lineage>
</organism>
<feature type="transmembrane region" description="Helical" evidence="10">
    <location>
        <begin position="121"/>
        <end position="140"/>
    </location>
</feature>
<dbReference type="CDD" id="cd16917">
    <property type="entry name" value="HATPase_UhpB-NarQ-NarX-like"/>
    <property type="match status" value="1"/>
</dbReference>
<protein>
    <recommendedName>
        <fullName evidence="2">histidine kinase</fullName>
        <ecNumber evidence="2">2.7.13.3</ecNumber>
    </recommendedName>
</protein>
<dbReference type="InterPro" id="IPR003594">
    <property type="entry name" value="HATPase_dom"/>
</dbReference>
<dbReference type="Proteomes" id="UP000831775">
    <property type="component" value="Chromosome"/>
</dbReference>
<feature type="transmembrane region" description="Helical" evidence="10">
    <location>
        <begin position="152"/>
        <end position="171"/>
    </location>
</feature>
<evidence type="ECO:0000256" key="7">
    <source>
        <dbReference type="ARBA" id="ARBA00022840"/>
    </source>
</evidence>
<feature type="region of interest" description="Disordered" evidence="9">
    <location>
        <begin position="437"/>
        <end position="462"/>
    </location>
</feature>
<reference evidence="13 14" key="1">
    <citation type="submission" date="2022-04" db="EMBL/GenBank/DDBJ databases">
        <title>Leucobacter sp. isolated from rhizosphere of onion.</title>
        <authorList>
            <person name="Won M."/>
            <person name="Lee C.-M."/>
            <person name="Woen H.-Y."/>
            <person name="Kwon S.-W."/>
        </authorList>
    </citation>
    <scope>NUCLEOTIDE SEQUENCE [LARGE SCALE GENOMIC DNA]</scope>
    <source>
        <strain evidence="13 14">H25R-14</strain>
    </source>
</reference>
<evidence type="ECO:0000256" key="2">
    <source>
        <dbReference type="ARBA" id="ARBA00012438"/>
    </source>
</evidence>
<dbReference type="GO" id="GO:0016301">
    <property type="term" value="F:kinase activity"/>
    <property type="evidence" value="ECO:0007669"/>
    <property type="project" value="UniProtKB-KW"/>
</dbReference>
<feature type="compositionally biased region" description="Pro residues" evidence="9">
    <location>
        <begin position="1"/>
        <end position="22"/>
    </location>
</feature>
<evidence type="ECO:0000256" key="5">
    <source>
        <dbReference type="ARBA" id="ARBA00022741"/>
    </source>
</evidence>
<sequence>MTPAPGPTRSPGPTPTPAPPRMPTRLRTGGGASFRAALLLIGLFALTLGGLQLAAGAAPESPTPFWIPVAFTLVYGIWAAAGIIAWWRRPQSGTGGLLLVGAVAMFFAGAGNLGLPVLTGLSTVFATTVLAVTLHLLHAFPSGRLQGRLSKLTVAVGYAVTLVLQMPLYLLPPEQTTLHTVASWVQSVVGFAVMLLTAVILLGRLRSADPSNRGVLLPVYATGILAVIMLPLSANFMHLLPVDPEATGVVQLIVLAAIPIAFLLGVLFGRFTQTAEADALSAWLGSPGAAQTAAGQVLASSLGDDSLRLAYWSDERRVFLDEDGVEVDVRAQVPPRRWEEVRVEARLVGAISYDERMIADPETVRRAGRVFALAVDRERLTAALMASHEELLLSRLRIVEAADLERTRIARDLHDGLQVQLVLLALEAQQIAAAAEADGPDAGSGSGSAPSGSAPTAAATTAPTTAAAATALRHRLDDAAADLRRLVHAVLPPALVERGLTVAAEDLVDRLDIPATLTSDIGDLPLAPVTAQSAYLIVAEALTNTVKHSGASAVGVELTRRDGTLQLRVRDDGCGGATVRGSTGLKGLADRVDALGGSFELVSPRGAGTELRVELPCGS</sequence>
<feature type="region of interest" description="Disordered" evidence="9">
    <location>
        <begin position="1"/>
        <end position="26"/>
    </location>
</feature>